<accession>A0A6J5R0L4</accession>
<name>A0A6J5R0L4_9CAUD</name>
<dbReference type="EMBL" id="LR797078">
    <property type="protein sequence ID" value="CAB4185274.1"/>
    <property type="molecule type" value="Genomic_DNA"/>
</dbReference>
<dbReference type="Gene3D" id="1.10.530.10">
    <property type="match status" value="1"/>
</dbReference>
<keyword evidence="1" id="KW-0472">Membrane</keyword>
<keyword evidence="1" id="KW-0812">Transmembrane</keyword>
<keyword evidence="1" id="KW-1133">Transmembrane helix</keyword>
<reference evidence="3" key="1">
    <citation type="submission" date="2020-05" db="EMBL/GenBank/DDBJ databases">
        <authorList>
            <person name="Chiriac C."/>
            <person name="Salcher M."/>
            <person name="Ghai R."/>
            <person name="Kavagutti S V."/>
        </authorList>
    </citation>
    <scope>NUCLEOTIDE SEQUENCE</scope>
</reference>
<gene>
    <name evidence="3" type="ORF">UFOVP1130_24</name>
</gene>
<dbReference type="InterPro" id="IPR008258">
    <property type="entry name" value="Transglycosylase_SLT_dom_1"/>
</dbReference>
<proteinExistence type="predicted"/>
<protein>
    <submittedName>
        <fullName evidence="3">Transglycosylase SLT domain 1</fullName>
    </submittedName>
</protein>
<organism evidence="3">
    <name type="scientific">uncultured Caudovirales phage</name>
    <dbReference type="NCBI Taxonomy" id="2100421"/>
    <lineage>
        <taxon>Viruses</taxon>
        <taxon>Duplodnaviria</taxon>
        <taxon>Heunggongvirae</taxon>
        <taxon>Uroviricota</taxon>
        <taxon>Caudoviricetes</taxon>
        <taxon>Peduoviridae</taxon>
        <taxon>Maltschvirus</taxon>
        <taxon>Maltschvirus maltsch</taxon>
    </lineage>
</organism>
<dbReference type="Pfam" id="PF01464">
    <property type="entry name" value="SLT"/>
    <property type="match status" value="1"/>
</dbReference>
<sequence length="165" mass="18316">MLDRTLVIIGLTFTSIITVLLGLAPKEPTPEVAKITFIDVTPFLILPPSTTSTTSTLPEVIPAGVPTDHTKRCPKWEAKFREYGLPVQAFSYIAYRESRCNPEAWNRYKNANGSQDLGLVQINSSWKTVTHDICGTGIKGLFDVDCNLSVAKYLYDNGGLEHWNL</sequence>
<feature type="domain" description="Transglycosylase SLT" evidence="2">
    <location>
        <begin position="76"/>
        <end position="154"/>
    </location>
</feature>
<evidence type="ECO:0000313" key="3">
    <source>
        <dbReference type="EMBL" id="CAB4185274.1"/>
    </source>
</evidence>
<evidence type="ECO:0000259" key="2">
    <source>
        <dbReference type="Pfam" id="PF01464"/>
    </source>
</evidence>
<dbReference type="SUPFAM" id="SSF53955">
    <property type="entry name" value="Lysozyme-like"/>
    <property type="match status" value="1"/>
</dbReference>
<dbReference type="InterPro" id="IPR023346">
    <property type="entry name" value="Lysozyme-like_dom_sf"/>
</dbReference>
<evidence type="ECO:0000256" key="1">
    <source>
        <dbReference type="SAM" id="Phobius"/>
    </source>
</evidence>
<feature type="transmembrane region" description="Helical" evidence="1">
    <location>
        <begin position="6"/>
        <end position="24"/>
    </location>
</feature>